<dbReference type="GO" id="GO:0004965">
    <property type="term" value="F:G protein-coupled GABA receptor activity"/>
    <property type="evidence" value="ECO:0007669"/>
    <property type="project" value="InterPro"/>
</dbReference>
<dbReference type="InterPro" id="IPR016187">
    <property type="entry name" value="CTDL_fold"/>
</dbReference>
<dbReference type="InterPro" id="IPR028082">
    <property type="entry name" value="Peripla_BP_I"/>
</dbReference>
<dbReference type="GO" id="GO:0007214">
    <property type="term" value="P:gamma-aminobutyric acid signaling pathway"/>
    <property type="evidence" value="ECO:0007669"/>
    <property type="project" value="TreeGrafter"/>
</dbReference>
<dbReference type="Gene3D" id="3.10.100.10">
    <property type="entry name" value="Mannose-Binding Protein A, subunit A"/>
    <property type="match status" value="1"/>
</dbReference>
<evidence type="ECO:0000256" key="1">
    <source>
        <dbReference type="ARBA" id="ARBA00004370"/>
    </source>
</evidence>
<dbReference type="Pfam" id="PF01094">
    <property type="entry name" value="ANF_receptor"/>
    <property type="match status" value="1"/>
</dbReference>
<evidence type="ECO:0000256" key="9">
    <source>
        <dbReference type="SAM" id="Phobius"/>
    </source>
</evidence>
<dbReference type="InterPro" id="IPR001304">
    <property type="entry name" value="C-type_lectin-like"/>
</dbReference>
<evidence type="ECO:0000256" key="4">
    <source>
        <dbReference type="ARBA" id="ARBA00023040"/>
    </source>
</evidence>
<dbReference type="SUPFAM" id="SSF53822">
    <property type="entry name" value="Periplasmic binding protein-like I"/>
    <property type="match status" value="1"/>
</dbReference>
<evidence type="ECO:0000313" key="12">
    <source>
        <dbReference type="Proteomes" id="UP000230750"/>
    </source>
</evidence>
<keyword evidence="7" id="KW-0325">Glycoprotein</keyword>
<keyword evidence="6" id="KW-0675">Receptor</keyword>
<reference evidence="11 12" key="1">
    <citation type="journal article" date="2017" name="PLoS Biol.">
        <title>The sea cucumber genome provides insights into morphological evolution and visceral regeneration.</title>
        <authorList>
            <person name="Zhang X."/>
            <person name="Sun L."/>
            <person name="Yuan J."/>
            <person name="Sun Y."/>
            <person name="Gao Y."/>
            <person name="Zhang L."/>
            <person name="Li S."/>
            <person name="Dai H."/>
            <person name="Hamel J.F."/>
            <person name="Liu C."/>
            <person name="Yu Y."/>
            <person name="Liu S."/>
            <person name="Lin W."/>
            <person name="Guo K."/>
            <person name="Jin S."/>
            <person name="Xu P."/>
            <person name="Storey K.B."/>
            <person name="Huan P."/>
            <person name="Zhang T."/>
            <person name="Zhou Y."/>
            <person name="Zhang J."/>
            <person name="Lin C."/>
            <person name="Li X."/>
            <person name="Xing L."/>
            <person name="Huo D."/>
            <person name="Sun M."/>
            <person name="Wang L."/>
            <person name="Mercier A."/>
            <person name="Li F."/>
            <person name="Yang H."/>
            <person name="Xiang J."/>
        </authorList>
    </citation>
    <scope>NUCLEOTIDE SEQUENCE [LARGE SCALE GENOMIC DNA]</scope>
    <source>
        <strain evidence="11">Shaxun</strain>
        <tissue evidence="11">Muscle</tissue>
    </source>
</reference>
<gene>
    <name evidence="11" type="ORF">BSL78_14471</name>
</gene>
<dbReference type="OrthoDB" id="17569at2759"/>
<dbReference type="PRINTS" id="PR01176">
    <property type="entry name" value="GABABRECEPTR"/>
</dbReference>
<name>A0A2G8KKX5_STIJA</name>
<dbReference type="SUPFAM" id="SSF56436">
    <property type="entry name" value="C-type lectin-like"/>
    <property type="match status" value="1"/>
</dbReference>
<dbReference type="PROSITE" id="PS50041">
    <property type="entry name" value="C_TYPE_LECTIN_2"/>
    <property type="match status" value="1"/>
</dbReference>
<dbReference type="Gene3D" id="3.40.50.2300">
    <property type="match status" value="1"/>
</dbReference>
<dbReference type="PANTHER" id="PTHR10519:SF20">
    <property type="entry name" value="G-PROTEIN COUPLED RECEPTOR 156-RELATED"/>
    <property type="match status" value="1"/>
</dbReference>
<dbReference type="InterPro" id="IPR002455">
    <property type="entry name" value="GPCR3_GABA-B"/>
</dbReference>
<dbReference type="InterPro" id="IPR016186">
    <property type="entry name" value="C-type_lectin-like/link_sf"/>
</dbReference>
<dbReference type="SMART" id="SM00034">
    <property type="entry name" value="CLECT"/>
    <property type="match status" value="1"/>
</dbReference>
<dbReference type="Proteomes" id="UP000230750">
    <property type="component" value="Unassembled WGS sequence"/>
</dbReference>
<evidence type="ECO:0000256" key="3">
    <source>
        <dbReference type="ARBA" id="ARBA00022989"/>
    </source>
</evidence>
<feature type="domain" description="C-type lectin" evidence="10">
    <location>
        <begin position="290"/>
        <end position="393"/>
    </location>
</feature>
<dbReference type="AlphaFoldDB" id="A0A2G8KKX5"/>
<feature type="transmembrane region" description="Helical" evidence="9">
    <location>
        <begin position="482"/>
        <end position="506"/>
    </location>
</feature>
<evidence type="ECO:0000256" key="6">
    <source>
        <dbReference type="ARBA" id="ARBA00023170"/>
    </source>
</evidence>
<dbReference type="STRING" id="307972.A0A2G8KKX5"/>
<keyword evidence="5 9" id="KW-0472">Membrane</keyword>
<evidence type="ECO:0000256" key="7">
    <source>
        <dbReference type="ARBA" id="ARBA00023180"/>
    </source>
</evidence>
<keyword evidence="8" id="KW-0807">Transducer</keyword>
<organism evidence="11 12">
    <name type="scientific">Stichopus japonicus</name>
    <name type="common">Sea cucumber</name>
    <dbReference type="NCBI Taxonomy" id="307972"/>
    <lineage>
        <taxon>Eukaryota</taxon>
        <taxon>Metazoa</taxon>
        <taxon>Echinodermata</taxon>
        <taxon>Eleutherozoa</taxon>
        <taxon>Echinozoa</taxon>
        <taxon>Holothuroidea</taxon>
        <taxon>Aspidochirotacea</taxon>
        <taxon>Aspidochirotida</taxon>
        <taxon>Stichopodidae</taxon>
        <taxon>Apostichopus</taxon>
    </lineage>
</organism>
<dbReference type="PANTHER" id="PTHR10519">
    <property type="entry name" value="GABA-B RECEPTOR"/>
    <property type="match status" value="1"/>
</dbReference>
<evidence type="ECO:0000313" key="11">
    <source>
        <dbReference type="EMBL" id="PIK48659.1"/>
    </source>
</evidence>
<dbReference type="GO" id="GO:0038039">
    <property type="term" value="C:G protein-coupled receptor heterodimeric complex"/>
    <property type="evidence" value="ECO:0007669"/>
    <property type="project" value="TreeGrafter"/>
</dbReference>
<proteinExistence type="predicted"/>
<keyword evidence="3 9" id="KW-1133">Transmembrane helix</keyword>
<comment type="subcellular location">
    <subcellularLocation>
        <location evidence="1">Membrane</location>
    </subcellularLocation>
</comment>
<dbReference type="InterPro" id="IPR001828">
    <property type="entry name" value="ANF_lig-bd_rcpt"/>
</dbReference>
<keyword evidence="12" id="KW-1185">Reference proteome</keyword>
<evidence type="ECO:0000256" key="5">
    <source>
        <dbReference type="ARBA" id="ARBA00023136"/>
    </source>
</evidence>
<sequence length="541" mass="61502">MALEFAVITTNNPSFEACEVVNDILKIGCCPLRPRLPLPSALEILVLGFSFIISTAQNVFIEQVKPLNATIIPEHINDIAENQVENLKSQDVRILFSIVYEAQTRLIFCESYKSGYYGPHIVWVIPFWYRPNWWLIEDDSVNCTAEELQEVIYATTVLAVEVPLISPLEKATISGLTPIGFVEEMKRRLTWPKYQAYTFNSYTAYSYDAIWTIGLLLNRSAGIMQESSSPKRLEDFTYTDVDLYQLFLDGLSTTDFFGASGQVTFEKGERLGGSELFQLQIKCPPGWFLYSRYCFQLFNNGTVDWSKAVTSCTKEAADLVDFSIEGEVSFLSRKWMTHWHDLQTLNQSKSSISPGTTSVWIRDESRECTYVDFEIGNELHRGDCSKKRAYMCKVKAAIVAVSLAIYTSGTDEIIWKTPIEWAGGEVPLDSPITVPITTDRIERLIPAYLHIFGDDILIFWSSDHSDNNSPYYSFYQKRIHDIIASLGFTMAVSTLVARILLVYNSLKSDDHAYKDKGSFSIRNRNVRPIEELFGKKNANEC</sequence>
<protein>
    <recommendedName>
        <fullName evidence="10">C-type lectin domain-containing protein</fullName>
    </recommendedName>
</protein>
<evidence type="ECO:0000259" key="10">
    <source>
        <dbReference type="PROSITE" id="PS50041"/>
    </source>
</evidence>
<evidence type="ECO:0000256" key="8">
    <source>
        <dbReference type="ARBA" id="ARBA00023224"/>
    </source>
</evidence>
<accession>A0A2G8KKX5</accession>
<dbReference type="EMBL" id="MRZV01000509">
    <property type="protein sequence ID" value="PIK48659.1"/>
    <property type="molecule type" value="Genomic_DNA"/>
</dbReference>
<comment type="caution">
    <text evidence="11">The sequence shown here is derived from an EMBL/GenBank/DDBJ whole genome shotgun (WGS) entry which is preliminary data.</text>
</comment>
<keyword evidence="2 9" id="KW-0812">Transmembrane</keyword>
<evidence type="ECO:0000256" key="2">
    <source>
        <dbReference type="ARBA" id="ARBA00022692"/>
    </source>
</evidence>
<keyword evidence="4" id="KW-0297">G-protein coupled receptor</keyword>